<feature type="signal peptide" evidence="2">
    <location>
        <begin position="1"/>
        <end position="19"/>
    </location>
</feature>
<evidence type="ECO:0000313" key="3">
    <source>
        <dbReference type="EMBL" id="MFC3812668.1"/>
    </source>
</evidence>
<protein>
    <submittedName>
        <fullName evidence="3">Cupin</fullName>
    </submittedName>
</protein>
<dbReference type="InterPro" id="IPR011051">
    <property type="entry name" value="RmlC_Cupin_sf"/>
</dbReference>
<evidence type="ECO:0000256" key="2">
    <source>
        <dbReference type="SAM" id="SignalP"/>
    </source>
</evidence>
<keyword evidence="2" id="KW-0732">Signal</keyword>
<feature type="chain" id="PRO_5045298373" evidence="2">
    <location>
        <begin position="20"/>
        <end position="260"/>
    </location>
</feature>
<dbReference type="Gene3D" id="2.60.120.10">
    <property type="entry name" value="Jelly Rolls"/>
    <property type="match status" value="1"/>
</dbReference>
<dbReference type="PANTHER" id="PTHR35848">
    <property type="entry name" value="OXALATE-BINDING PROTEIN"/>
    <property type="match status" value="1"/>
</dbReference>
<comment type="caution">
    <text evidence="3">The sequence shown here is derived from an EMBL/GenBank/DDBJ whole genome shotgun (WGS) entry which is preliminary data.</text>
</comment>
<keyword evidence="4" id="KW-1185">Reference proteome</keyword>
<accession>A0ABV7Z3C7</accession>
<reference evidence="4" key="1">
    <citation type="journal article" date="2019" name="Int. J. Syst. Evol. Microbiol.">
        <title>The Global Catalogue of Microorganisms (GCM) 10K type strain sequencing project: providing services to taxonomists for standard genome sequencing and annotation.</title>
        <authorList>
            <consortium name="The Broad Institute Genomics Platform"/>
            <consortium name="The Broad Institute Genome Sequencing Center for Infectious Disease"/>
            <person name="Wu L."/>
            <person name="Ma J."/>
        </authorList>
    </citation>
    <scope>NUCLEOTIDE SEQUENCE [LARGE SCALE GENOMIC DNA]</scope>
    <source>
        <strain evidence="4">CECT 7956</strain>
    </source>
</reference>
<proteinExistence type="predicted"/>
<dbReference type="Proteomes" id="UP001595616">
    <property type="component" value="Unassembled WGS sequence"/>
</dbReference>
<keyword evidence="1" id="KW-0479">Metal-binding</keyword>
<dbReference type="SUPFAM" id="SSF51182">
    <property type="entry name" value="RmlC-like cupins"/>
    <property type="match status" value="1"/>
</dbReference>
<evidence type="ECO:0000313" key="4">
    <source>
        <dbReference type="Proteomes" id="UP001595616"/>
    </source>
</evidence>
<gene>
    <name evidence="3" type="ORF">ACFOOI_18545</name>
</gene>
<organism evidence="3 4">
    <name type="scientific">Lacihabitans lacunae</name>
    <dbReference type="NCBI Taxonomy" id="1028214"/>
    <lineage>
        <taxon>Bacteria</taxon>
        <taxon>Pseudomonadati</taxon>
        <taxon>Bacteroidota</taxon>
        <taxon>Cytophagia</taxon>
        <taxon>Cytophagales</taxon>
        <taxon>Leadbetterellaceae</taxon>
        <taxon>Lacihabitans</taxon>
    </lineage>
</organism>
<dbReference type="RefSeq" id="WP_379839557.1">
    <property type="nucleotide sequence ID" value="NZ_JBHRYQ010000001.1"/>
</dbReference>
<name>A0ABV7Z3C7_9BACT</name>
<dbReference type="InterPro" id="IPR014710">
    <property type="entry name" value="RmlC-like_jellyroll"/>
</dbReference>
<dbReference type="EMBL" id="JBHRYQ010000001">
    <property type="protein sequence ID" value="MFC3812668.1"/>
    <property type="molecule type" value="Genomic_DNA"/>
</dbReference>
<dbReference type="InterPro" id="IPR051610">
    <property type="entry name" value="GPI/OXD"/>
</dbReference>
<sequence length="260" mass="29188">MNSKPLVLTLSLLSTSVFAQKRLASQVIKWSEQEVIERPIAQQRKILETTTPTLSLFKVHATTLYPKGFLKEHYTQANEEMLIIKEGVLHLTINGVSKDLPAGSLALIMPEDTRKLENTSSQNVTYYVFQFFSKDSTNTARGKSSGGSVMIPWEEAKFIENPKGGRKDFLNRPTNMLNRLEMHTTTLNPGIMSHAAHTHLPAEIILPIQLEPGSSQVEEYINEKTHAATDGDVIFLQSMDLHGIKNVGKKQVTYFAFQFD</sequence>
<evidence type="ECO:0000256" key="1">
    <source>
        <dbReference type="ARBA" id="ARBA00022723"/>
    </source>
</evidence>